<evidence type="ECO:0000313" key="3">
    <source>
        <dbReference type="EMBL" id="CAE4579410.1"/>
    </source>
</evidence>
<keyword evidence="2" id="KW-0732">Signal</keyword>
<dbReference type="AlphaFoldDB" id="A0A7S4VEH3"/>
<keyword evidence="1" id="KW-0812">Transmembrane</keyword>
<feature type="signal peptide" evidence="2">
    <location>
        <begin position="1"/>
        <end position="16"/>
    </location>
</feature>
<reference evidence="3" key="1">
    <citation type="submission" date="2021-01" db="EMBL/GenBank/DDBJ databases">
        <authorList>
            <person name="Corre E."/>
            <person name="Pelletier E."/>
            <person name="Niang G."/>
            <person name="Scheremetjew M."/>
            <person name="Finn R."/>
            <person name="Kale V."/>
            <person name="Holt S."/>
            <person name="Cochrane G."/>
            <person name="Meng A."/>
            <person name="Brown T."/>
            <person name="Cohen L."/>
        </authorList>
    </citation>
    <scope>NUCLEOTIDE SEQUENCE</scope>
    <source>
        <strain evidence="3">CCMP3105</strain>
    </source>
</reference>
<sequence>MLRSSAVLALLATCRAADPAPRAPEPAPLPAKGTLPKEYLKRYAGEWVPEVKNASDGREYEDAFMKKYAAAYRHYAEEWQQMNIMLAGAPENPRECRTLSCLKQWRDANLARIKQYVPEAYQPLAEAPLNKEYEHFKKALEAKQAQSVNHSNASASPTLLLASTEPSATSQAKAPEWYVNHYAGKWVPEVQNMSNEQEWWKDFMHEHAARYAHYAQDSQRIAKEFRNAPASAADCHTLGALKEWRDAQMARAEAFVPKAFQGFSRKRLDDQFEQNKARIAKEEASKAAQSANATAAAVGLAALTESTREQQPGSSMDGYASKWIPHPPSGSSSREWYLNHYAGKYVPEVHNASDSHEWQEHFMNRYANAYQHYRADAERIQKQYGNAPQRASDCHNMKALEQWRDAQRARLKAFVPKTWQRMGSESLDREFKENKARIAQEQQDANASKPMPPVLLLADAQPANADEKMDYAEQWIPHPAGGSVSPEWYTNHYAGKWAPKVHNVSDGQEWRAHFLNRYAEAYKHYADDSERLSREYKDAPQRASDANTTEQLKAWRDAQLARVHAFVPKTFQGSAEDSVEETYRRNRARIQEEEAKPAANASAPAASHAANASAPAASHVALATEGTSSAAAVTVLLTFSSVGALMVTAAFHLSRRWAEQGVMDDSYTQV</sequence>
<organism evidence="3">
    <name type="scientific">Alexandrium monilatum</name>
    <dbReference type="NCBI Taxonomy" id="311494"/>
    <lineage>
        <taxon>Eukaryota</taxon>
        <taxon>Sar</taxon>
        <taxon>Alveolata</taxon>
        <taxon>Dinophyceae</taxon>
        <taxon>Gonyaulacales</taxon>
        <taxon>Pyrocystaceae</taxon>
        <taxon>Alexandrium</taxon>
    </lineage>
</organism>
<keyword evidence="1" id="KW-1133">Transmembrane helix</keyword>
<proteinExistence type="predicted"/>
<feature type="chain" id="PRO_5031560620" evidence="2">
    <location>
        <begin position="17"/>
        <end position="670"/>
    </location>
</feature>
<feature type="transmembrane region" description="Helical" evidence="1">
    <location>
        <begin position="630"/>
        <end position="653"/>
    </location>
</feature>
<protein>
    <submittedName>
        <fullName evidence="3">Uncharacterized protein</fullName>
    </submittedName>
</protein>
<gene>
    <name evidence="3" type="ORF">AMON00008_LOCUS18229</name>
</gene>
<keyword evidence="1" id="KW-0472">Membrane</keyword>
<accession>A0A7S4VEH3</accession>
<evidence type="ECO:0000256" key="1">
    <source>
        <dbReference type="SAM" id="Phobius"/>
    </source>
</evidence>
<evidence type="ECO:0000256" key="2">
    <source>
        <dbReference type="SAM" id="SignalP"/>
    </source>
</evidence>
<dbReference type="EMBL" id="HBNR01026925">
    <property type="protein sequence ID" value="CAE4579410.1"/>
    <property type="molecule type" value="Transcribed_RNA"/>
</dbReference>
<name>A0A7S4VEH3_9DINO</name>